<feature type="compositionally biased region" description="Gly residues" evidence="1">
    <location>
        <begin position="110"/>
        <end position="119"/>
    </location>
</feature>
<keyword evidence="3" id="KW-1185">Reference proteome</keyword>
<dbReference type="RefSeq" id="WP_127790298.1">
    <property type="nucleotide sequence ID" value="NZ_SACL01000017.1"/>
</dbReference>
<feature type="compositionally biased region" description="Gly residues" evidence="1">
    <location>
        <begin position="65"/>
        <end position="74"/>
    </location>
</feature>
<gene>
    <name evidence="2" type="ORF">EOD42_24790</name>
</gene>
<sequence length="141" mass="13706">MSDSQDNSRFGRRLVVLRLAAVGGAAGVVPAYAQGPKSGWNAPPGAAPGGQSGLTDNDPNDPAGNGRGQGGRPGGVTDSDPNDPPGQGRGRGGGAPQGPTDSDPNDPPGQGRGRGGGAPQGPTDSDPNDPPGRRRGGGGRT</sequence>
<reference evidence="2 3" key="1">
    <citation type="submission" date="2019-01" db="EMBL/GenBank/DDBJ databases">
        <authorList>
            <person name="Chen W.-M."/>
        </authorList>
    </citation>
    <scope>NUCLEOTIDE SEQUENCE [LARGE SCALE GENOMIC DNA]</scope>
    <source>
        <strain evidence="2 3">CCP-6</strain>
    </source>
</reference>
<feature type="region of interest" description="Disordered" evidence="1">
    <location>
        <begin position="30"/>
        <end position="141"/>
    </location>
</feature>
<dbReference type="EMBL" id="SACL01000017">
    <property type="protein sequence ID" value="RVT89618.1"/>
    <property type="molecule type" value="Genomic_DNA"/>
</dbReference>
<dbReference type="AlphaFoldDB" id="A0A437LW47"/>
<evidence type="ECO:0000313" key="3">
    <source>
        <dbReference type="Proteomes" id="UP000282957"/>
    </source>
</evidence>
<dbReference type="Proteomes" id="UP000282957">
    <property type="component" value="Unassembled WGS sequence"/>
</dbReference>
<feature type="compositionally biased region" description="Gly residues" evidence="1">
    <location>
        <begin position="87"/>
        <end position="96"/>
    </location>
</feature>
<accession>A0A437LW47</accession>
<proteinExistence type="predicted"/>
<comment type="caution">
    <text evidence="2">The sequence shown here is derived from an EMBL/GenBank/DDBJ whole genome shotgun (WGS) entry which is preliminary data.</text>
</comment>
<evidence type="ECO:0000313" key="2">
    <source>
        <dbReference type="EMBL" id="RVT89618.1"/>
    </source>
</evidence>
<protein>
    <submittedName>
        <fullName evidence="2">Uncharacterized protein</fullName>
    </submittedName>
</protein>
<evidence type="ECO:0000256" key="1">
    <source>
        <dbReference type="SAM" id="MobiDB-lite"/>
    </source>
</evidence>
<name>A0A437LW47_9PROT</name>
<organism evidence="2 3">
    <name type="scientific">Rhodovarius crocodyli</name>
    <dbReference type="NCBI Taxonomy" id="1979269"/>
    <lineage>
        <taxon>Bacteria</taxon>
        <taxon>Pseudomonadati</taxon>
        <taxon>Pseudomonadota</taxon>
        <taxon>Alphaproteobacteria</taxon>
        <taxon>Acetobacterales</taxon>
        <taxon>Roseomonadaceae</taxon>
        <taxon>Rhodovarius</taxon>
    </lineage>
</organism>